<evidence type="ECO:0000313" key="1">
    <source>
        <dbReference type="EMBL" id="KAF2633330.1"/>
    </source>
</evidence>
<gene>
    <name evidence="1" type="ORF">BU25DRAFT_405236</name>
</gene>
<accession>A0ACB6SGA1</accession>
<proteinExistence type="predicted"/>
<sequence length="626" mass="69475">MSHAQCEVPCFVSPHPALLARTRLLQSQGPADAGILERTKPALPRQPGLLGLNDGTIFPKSHFSPAASVKKMAAAALERKPLRNAINVIVVVVEFQDVKCPFDVIERTENLWFSTGKVPTGSVTEFYSEASNNAISLTGKVIGPFTLKEKMAYYANNESGRGWPGPNSQTMADEALDAAVQAKTNFRPYDNDGNTYVDAFIVVHAGRAAEETGLGSDIWSVKWVLPREREVHAPIPEEDKPRINVYGFLTVPADAKCGVCAHEIGHLVFGWPDLYDIDSSSAGIGSWCLMSSGSWGGGGDRPVHPSAWCKSNQDWVETIVETDNRRVTLRDVKDGHKVHRLWTNGDANSQEYFLIENRQTTGGDSFLPGKGLLIWHVDDRVGSNADENHPLLKLMQADGLDQLKQNFGRGDDGDAYPGFTDNRKFNSLSNPNSKSYGGADTYVSVTNIPVSSQTMTFDITVKKSDQLPTDKFNPRMWYRLKNTYQPSTHCLDVVNDNGSNSEGLLQMAAIGKFSGQYWQLKANNDGSYCLRTMFLGPDRQLGVKNDKKTPILQSANPSAKAQYWTVLLWDNPRDGTWHLQNAWTEQFQYLDTMEGGPKVEMNQKNNGRPTQRWTIEPIREITEPGF</sequence>
<keyword evidence="1" id="KW-0482">Metalloprotease</keyword>
<name>A0ACB6SGA1_9PLEO</name>
<reference evidence="1" key="1">
    <citation type="journal article" date="2020" name="Stud. Mycol.">
        <title>101 Dothideomycetes genomes: a test case for predicting lifestyles and emergence of pathogens.</title>
        <authorList>
            <person name="Haridas S."/>
            <person name="Albert R."/>
            <person name="Binder M."/>
            <person name="Bloem J."/>
            <person name="Labutti K."/>
            <person name="Salamov A."/>
            <person name="Andreopoulos B."/>
            <person name="Baker S."/>
            <person name="Barry K."/>
            <person name="Bills G."/>
            <person name="Bluhm B."/>
            <person name="Cannon C."/>
            <person name="Castanera R."/>
            <person name="Culley D."/>
            <person name="Daum C."/>
            <person name="Ezra D."/>
            <person name="Gonzalez J."/>
            <person name="Henrissat B."/>
            <person name="Kuo A."/>
            <person name="Liang C."/>
            <person name="Lipzen A."/>
            <person name="Lutzoni F."/>
            <person name="Magnuson J."/>
            <person name="Mondo S."/>
            <person name="Nolan M."/>
            <person name="Ohm R."/>
            <person name="Pangilinan J."/>
            <person name="Park H.-J."/>
            <person name="Ramirez L."/>
            <person name="Alfaro M."/>
            <person name="Sun H."/>
            <person name="Tritt A."/>
            <person name="Yoshinaga Y."/>
            <person name="Zwiers L.-H."/>
            <person name="Turgeon B."/>
            <person name="Goodwin S."/>
            <person name="Spatafora J."/>
            <person name="Crous P."/>
            <person name="Grigoriev I."/>
        </authorList>
    </citation>
    <scope>NUCLEOTIDE SEQUENCE</scope>
    <source>
        <strain evidence="1">CBS 525.71</strain>
    </source>
</reference>
<dbReference type="EMBL" id="MU006701">
    <property type="protein sequence ID" value="KAF2633330.1"/>
    <property type="molecule type" value="Genomic_DNA"/>
</dbReference>
<organism evidence="1 2">
    <name type="scientific">Macroventuria anomochaeta</name>
    <dbReference type="NCBI Taxonomy" id="301207"/>
    <lineage>
        <taxon>Eukaryota</taxon>
        <taxon>Fungi</taxon>
        <taxon>Dikarya</taxon>
        <taxon>Ascomycota</taxon>
        <taxon>Pezizomycotina</taxon>
        <taxon>Dothideomycetes</taxon>
        <taxon>Pleosporomycetidae</taxon>
        <taxon>Pleosporales</taxon>
        <taxon>Pleosporineae</taxon>
        <taxon>Didymellaceae</taxon>
        <taxon>Macroventuria</taxon>
    </lineage>
</organism>
<keyword evidence="1" id="KW-0378">Hydrolase</keyword>
<keyword evidence="2" id="KW-1185">Reference proteome</keyword>
<evidence type="ECO:0000313" key="2">
    <source>
        <dbReference type="Proteomes" id="UP000799754"/>
    </source>
</evidence>
<keyword evidence="1" id="KW-0645">Protease</keyword>
<protein>
    <submittedName>
        <fullName evidence="1">M6 metalloprotease</fullName>
    </submittedName>
</protein>
<dbReference type="Proteomes" id="UP000799754">
    <property type="component" value="Unassembled WGS sequence"/>
</dbReference>
<comment type="caution">
    <text evidence="1">The sequence shown here is derived from an EMBL/GenBank/DDBJ whole genome shotgun (WGS) entry which is preliminary data.</text>
</comment>